<feature type="transmembrane region" description="Helical" evidence="8">
    <location>
        <begin position="269"/>
        <end position="291"/>
    </location>
</feature>
<dbReference type="PANTHER" id="PTHR34975">
    <property type="entry name" value="SPORE GERMINATION PROTEIN A2"/>
    <property type="match status" value="1"/>
</dbReference>
<dbReference type="Proteomes" id="UP000679950">
    <property type="component" value="Unassembled WGS sequence"/>
</dbReference>
<sequence length="368" mass="40731">MQPTRNITVGQTTAILISTIIGVGVLRLPLISVQLADTGAPLLTLLSAVIVFVGMWGIAKLGSQFPNETFVEYSERVIGKWLGRLYTFMIIAFFTLLTGFAAREFGAVVVTSVLPKTPLEVTVIVMLLMAVIFTRGDMNTFTYIHSFYLPVILVPLLIITLVSLKDAKILYLQPILGNGFKMIAGIPEIAALFQGAFILAILIPFMQKPKKAVKASFWGVAISGGFFIMIIVACIALFGTEEIKTIMWPTLGLARATSLPGNTLQRLDVVFLAIWVTAVFTTILSNYMLTVQALKQSLRLQDHKMLTLFLLPIIFLIAMFPDETIEMYRYIEVVGKYGLVLTFIFPFIILIVAKIRKWPKKKGKGAGK</sequence>
<feature type="transmembrane region" description="Helical" evidence="8">
    <location>
        <begin position="117"/>
        <end position="134"/>
    </location>
</feature>
<dbReference type="NCBIfam" id="TIGR00912">
    <property type="entry name" value="2A0309"/>
    <property type="match status" value="1"/>
</dbReference>
<evidence type="ECO:0000256" key="7">
    <source>
        <dbReference type="ARBA" id="ARBA00023136"/>
    </source>
</evidence>
<keyword evidence="6 8" id="KW-1133">Transmembrane helix</keyword>
<accession>A0ABQ4KJQ2</accession>
<evidence type="ECO:0000256" key="5">
    <source>
        <dbReference type="ARBA" id="ARBA00022692"/>
    </source>
</evidence>
<protein>
    <submittedName>
        <fullName evidence="9">Germination protein BB</fullName>
    </submittedName>
</protein>
<evidence type="ECO:0000256" key="3">
    <source>
        <dbReference type="ARBA" id="ARBA00022448"/>
    </source>
</evidence>
<evidence type="ECO:0000313" key="10">
    <source>
        <dbReference type="Proteomes" id="UP000679950"/>
    </source>
</evidence>
<keyword evidence="7 8" id="KW-0472">Membrane</keyword>
<proteinExistence type="inferred from homology"/>
<evidence type="ECO:0000256" key="4">
    <source>
        <dbReference type="ARBA" id="ARBA00022544"/>
    </source>
</evidence>
<organism evidence="9 10">
    <name type="scientific">Lederbergia ruris</name>
    <dbReference type="NCBI Taxonomy" id="217495"/>
    <lineage>
        <taxon>Bacteria</taxon>
        <taxon>Bacillati</taxon>
        <taxon>Bacillota</taxon>
        <taxon>Bacilli</taxon>
        <taxon>Bacillales</taxon>
        <taxon>Bacillaceae</taxon>
        <taxon>Lederbergia</taxon>
    </lineage>
</organism>
<evidence type="ECO:0000256" key="8">
    <source>
        <dbReference type="SAM" id="Phobius"/>
    </source>
</evidence>
<reference evidence="9 10" key="1">
    <citation type="submission" date="2021-03" db="EMBL/GenBank/DDBJ databases">
        <title>Antimicrobial resistance genes in bacteria isolated from Japanese honey, and their potential for conferring macrolide and lincosamide resistance in the American foulbrood pathogen Paenibacillus larvae.</title>
        <authorList>
            <person name="Okamoto M."/>
            <person name="Kumagai M."/>
            <person name="Kanamori H."/>
            <person name="Takamatsu D."/>
        </authorList>
    </citation>
    <scope>NUCLEOTIDE SEQUENCE [LARGE SCALE GENOMIC DNA]</scope>
    <source>
        <strain evidence="9 10">J8TS2</strain>
    </source>
</reference>
<dbReference type="Gene3D" id="1.20.1740.10">
    <property type="entry name" value="Amino acid/polyamine transporter I"/>
    <property type="match status" value="1"/>
</dbReference>
<evidence type="ECO:0000256" key="1">
    <source>
        <dbReference type="ARBA" id="ARBA00004141"/>
    </source>
</evidence>
<name>A0ABQ4KJQ2_9BACI</name>
<evidence type="ECO:0000256" key="2">
    <source>
        <dbReference type="ARBA" id="ARBA00007998"/>
    </source>
</evidence>
<feature type="transmembrane region" description="Helical" evidence="8">
    <location>
        <begin position="42"/>
        <end position="61"/>
    </location>
</feature>
<keyword evidence="5 8" id="KW-0812">Transmembrane</keyword>
<feature type="transmembrane region" description="Helical" evidence="8">
    <location>
        <begin position="146"/>
        <end position="164"/>
    </location>
</feature>
<comment type="caution">
    <text evidence="9">The sequence shown here is derived from an EMBL/GenBank/DDBJ whole genome shotgun (WGS) entry which is preliminary data.</text>
</comment>
<keyword evidence="4" id="KW-0309">Germination</keyword>
<feature type="transmembrane region" description="Helical" evidence="8">
    <location>
        <begin position="81"/>
        <end position="102"/>
    </location>
</feature>
<gene>
    <name evidence="9" type="ORF">J8TS2_25080</name>
</gene>
<keyword evidence="10" id="KW-1185">Reference proteome</keyword>
<comment type="subcellular location">
    <subcellularLocation>
        <location evidence="1">Membrane</location>
        <topology evidence="1">Multi-pass membrane protein</topology>
    </subcellularLocation>
</comment>
<dbReference type="InterPro" id="IPR004761">
    <property type="entry name" value="Spore_GerAB"/>
</dbReference>
<evidence type="ECO:0000256" key="6">
    <source>
        <dbReference type="ARBA" id="ARBA00022989"/>
    </source>
</evidence>
<feature type="transmembrane region" description="Helical" evidence="8">
    <location>
        <begin position="12"/>
        <end position="30"/>
    </location>
</feature>
<dbReference type="EMBL" id="BORB01000020">
    <property type="protein sequence ID" value="GIN58189.1"/>
    <property type="molecule type" value="Genomic_DNA"/>
</dbReference>
<feature type="transmembrane region" description="Helical" evidence="8">
    <location>
        <begin position="184"/>
        <end position="205"/>
    </location>
</feature>
<feature type="transmembrane region" description="Helical" evidence="8">
    <location>
        <begin position="217"/>
        <end position="239"/>
    </location>
</feature>
<feature type="transmembrane region" description="Helical" evidence="8">
    <location>
        <begin position="333"/>
        <end position="353"/>
    </location>
</feature>
<dbReference type="RefSeq" id="WP_212966482.1">
    <property type="nucleotide sequence ID" value="NZ_BORB01000020.1"/>
</dbReference>
<keyword evidence="3" id="KW-0813">Transport</keyword>
<comment type="similarity">
    <text evidence="2">Belongs to the amino acid-polyamine-organocation (APC) superfamily. Spore germination protein (SGP) (TC 2.A.3.9) family.</text>
</comment>
<feature type="transmembrane region" description="Helical" evidence="8">
    <location>
        <begin position="303"/>
        <end position="321"/>
    </location>
</feature>
<evidence type="ECO:0000313" key="9">
    <source>
        <dbReference type="EMBL" id="GIN58189.1"/>
    </source>
</evidence>
<dbReference type="PANTHER" id="PTHR34975:SF2">
    <property type="entry name" value="SPORE GERMINATION PROTEIN A2"/>
    <property type="match status" value="1"/>
</dbReference>
<dbReference type="Pfam" id="PF03845">
    <property type="entry name" value="Spore_permease"/>
    <property type="match status" value="1"/>
</dbReference>